<dbReference type="HOGENOM" id="CLU_078802_0_0_6"/>
<dbReference type="InterPro" id="IPR004341">
    <property type="entry name" value="CAT_RNA-bd_dom"/>
</dbReference>
<keyword evidence="5" id="KW-0804">Transcription</keyword>
<evidence type="ECO:0000256" key="2">
    <source>
        <dbReference type="ARBA" id="ARBA00022884"/>
    </source>
</evidence>
<evidence type="ECO:0000256" key="5">
    <source>
        <dbReference type="ARBA" id="ARBA00023163"/>
    </source>
</evidence>
<dbReference type="PANTHER" id="PTHR30185:SF15">
    <property type="entry name" value="CRYPTIC BETA-GLUCOSIDE BGL OPERON ANTITERMINATOR"/>
    <property type="match status" value="1"/>
</dbReference>
<dbReference type="Gene3D" id="2.30.24.10">
    <property type="entry name" value="CAT RNA-binding domain"/>
    <property type="match status" value="1"/>
</dbReference>
<dbReference type="Pfam" id="PF03123">
    <property type="entry name" value="CAT_RBD"/>
    <property type="match status" value="1"/>
</dbReference>
<dbReference type="Proteomes" id="UP000005723">
    <property type="component" value="Unassembled WGS sequence"/>
</dbReference>
<dbReference type="InterPro" id="IPR001550">
    <property type="entry name" value="Transcrpt_antitermin_CS"/>
</dbReference>
<accession>D4DWE9</accession>
<protein>
    <submittedName>
        <fullName evidence="8">PRD domain protein</fullName>
    </submittedName>
</protein>
<dbReference type="GO" id="GO:0003723">
    <property type="term" value="F:RNA binding"/>
    <property type="evidence" value="ECO:0007669"/>
    <property type="project" value="UniProtKB-KW"/>
</dbReference>
<dbReference type="InterPro" id="IPR036650">
    <property type="entry name" value="CAT_RNA-bd_dom_sf"/>
</dbReference>
<dbReference type="GO" id="GO:0045893">
    <property type="term" value="P:positive regulation of DNA-templated transcription"/>
    <property type="evidence" value="ECO:0007669"/>
    <property type="project" value="InterPro"/>
</dbReference>
<dbReference type="InterPro" id="IPR050661">
    <property type="entry name" value="BglG_antiterminators"/>
</dbReference>
<keyword evidence="9" id="KW-1185">Reference proteome</keyword>
<dbReference type="SUPFAM" id="SSF50151">
    <property type="entry name" value="SacY-like RNA-binding domain"/>
    <property type="match status" value="1"/>
</dbReference>
<evidence type="ECO:0000313" key="8">
    <source>
        <dbReference type="EMBL" id="EFE98204.1"/>
    </source>
</evidence>
<comment type="caution">
    <text evidence="8">The sequence shown here is derived from an EMBL/GenBank/DDBJ whole genome shotgun (WGS) entry which is preliminary data.</text>
</comment>
<dbReference type="NCBIfam" id="NF046042">
    <property type="entry name" value="LicT"/>
    <property type="match status" value="1"/>
</dbReference>
<evidence type="ECO:0000256" key="1">
    <source>
        <dbReference type="ARBA" id="ARBA00022737"/>
    </source>
</evidence>
<sequence>MQAKPDLQDALGRQVFCFLTVCNGGKCMKIEKILNNNVVITLDDRQQETVVMGRGIGFKKNIGDRLDESLIEKVFTPNGSAMTERYQALLAEIPLTCITTADKIISLARQRLPGKLHNIVYITLTDHIHFALQRHAQGLDIRNVLLWEIKKLYPAEFAVGLEALALIAQRLNAELPEDEAGFIALHLVNAQLNDEMKNTLHITRVMQEILNIVKYHFRFDYNEDALSYHRFVTHLKFFAQRLLGSNYVDSEDDSLYQLVKAKYRESFACAGKINQHIAANYQHQLTGEEMMFLTIHIERVRSEISGT</sequence>
<keyword evidence="4" id="KW-0010">Activator</keyword>
<dbReference type="PROSITE" id="PS00654">
    <property type="entry name" value="PRD_1"/>
    <property type="match status" value="1"/>
</dbReference>
<keyword evidence="1" id="KW-0677">Repeat</keyword>
<evidence type="ECO:0000256" key="4">
    <source>
        <dbReference type="ARBA" id="ARBA00023159"/>
    </source>
</evidence>
<gene>
    <name evidence="8" type="primary">licT</name>
    <name evidence="8" type="ORF">HMPREF0758_0249</name>
</gene>
<dbReference type="SUPFAM" id="SSF63520">
    <property type="entry name" value="PTS-regulatory domain, PRD"/>
    <property type="match status" value="2"/>
</dbReference>
<evidence type="ECO:0000313" key="9">
    <source>
        <dbReference type="Proteomes" id="UP000005723"/>
    </source>
</evidence>
<keyword evidence="2" id="KW-0694">RNA-binding</keyword>
<organism evidence="8 9">
    <name type="scientific">Serratia odorifera DSM 4582</name>
    <dbReference type="NCBI Taxonomy" id="667129"/>
    <lineage>
        <taxon>Bacteria</taxon>
        <taxon>Pseudomonadati</taxon>
        <taxon>Pseudomonadota</taxon>
        <taxon>Gammaproteobacteria</taxon>
        <taxon>Enterobacterales</taxon>
        <taxon>Yersiniaceae</taxon>
        <taxon>Serratia</taxon>
    </lineage>
</organism>
<feature type="domain" description="PRD" evidence="7">
    <location>
        <begin position="92"/>
        <end position="197"/>
    </location>
</feature>
<dbReference type="SMART" id="SM01061">
    <property type="entry name" value="CAT_RBD"/>
    <property type="match status" value="1"/>
</dbReference>
<comment type="similarity">
    <text evidence="6">Belongs to the transcriptional antiterminator BglG family.</text>
</comment>
<dbReference type="PANTHER" id="PTHR30185">
    <property type="entry name" value="CRYPTIC BETA-GLUCOSIDE BGL OPERON ANTITERMINATOR"/>
    <property type="match status" value="1"/>
</dbReference>
<dbReference type="Pfam" id="PF00874">
    <property type="entry name" value="PRD"/>
    <property type="match status" value="2"/>
</dbReference>
<evidence type="ECO:0000256" key="3">
    <source>
        <dbReference type="ARBA" id="ARBA00023015"/>
    </source>
</evidence>
<reference evidence="8 9" key="1">
    <citation type="submission" date="2010-01" db="EMBL/GenBank/DDBJ databases">
        <authorList>
            <person name="Muzny D."/>
            <person name="Qin X."/>
            <person name="Deng J."/>
            <person name="Jiang H."/>
            <person name="Liu Y."/>
            <person name="Qu J."/>
            <person name="Song X.-Z."/>
            <person name="Zhang L."/>
            <person name="Thornton R."/>
            <person name="Coyle M."/>
            <person name="Francisco L."/>
            <person name="Jackson L."/>
            <person name="Javaid M."/>
            <person name="Korchina V."/>
            <person name="Kovar C."/>
            <person name="Mata R."/>
            <person name="Mathew T."/>
            <person name="Ngo R."/>
            <person name="Nguyen L."/>
            <person name="Nguyen N."/>
            <person name="Okwuonu G."/>
            <person name="Ongeri F."/>
            <person name="Pham C."/>
            <person name="Simmons D."/>
            <person name="Wilczek-Boney K."/>
            <person name="Hale W."/>
            <person name="Jakkamsetti A."/>
            <person name="Pham P."/>
            <person name="Ruth R."/>
            <person name="San Lucas F."/>
            <person name="Warren J."/>
            <person name="Zhang J."/>
            <person name="Zhao Z."/>
            <person name="Zhou C."/>
            <person name="Zhu D."/>
            <person name="Lee S."/>
            <person name="Bess C."/>
            <person name="Blankenburg K."/>
            <person name="Forbes L."/>
            <person name="Fu Q."/>
            <person name="Gubbala S."/>
            <person name="Hirani K."/>
            <person name="Jayaseelan J.C."/>
            <person name="Lara F."/>
            <person name="Munidasa M."/>
            <person name="Palculict T."/>
            <person name="Patil S."/>
            <person name="Pu L.-L."/>
            <person name="Saada N."/>
            <person name="Tang L."/>
            <person name="Weissenberger G."/>
            <person name="Zhu Y."/>
            <person name="Hemphill L."/>
            <person name="Shang Y."/>
            <person name="Youmans B."/>
            <person name="Ayvaz T."/>
            <person name="Ross M."/>
            <person name="Santibanez J."/>
            <person name="Aqrawi P."/>
            <person name="Gross S."/>
            <person name="Joshi V."/>
            <person name="Fowler G."/>
            <person name="Nazareth L."/>
            <person name="Reid J."/>
            <person name="Worley K."/>
            <person name="Petrosino J."/>
            <person name="Highlander S."/>
            <person name="Gibbs R."/>
        </authorList>
    </citation>
    <scope>NUCLEOTIDE SEQUENCE [LARGE SCALE GENOMIC DNA]</scope>
    <source>
        <strain evidence="8 9">DSM 4582</strain>
    </source>
</reference>
<evidence type="ECO:0000256" key="6">
    <source>
        <dbReference type="ARBA" id="ARBA00038510"/>
    </source>
</evidence>
<proteinExistence type="inferred from homology"/>
<name>D4DWE9_SEROD</name>
<dbReference type="InterPro" id="IPR011608">
    <property type="entry name" value="PRD"/>
</dbReference>
<dbReference type="EMBL" id="ADBY01000012">
    <property type="protein sequence ID" value="EFE98204.1"/>
    <property type="molecule type" value="Genomic_DNA"/>
</dbReference>
<dbReference type="InterPro" id="IPR036634">
    <property type="entry name" value="PRD_sf"/>
</dbReference>
<dbReference type="STRING" id="667129.HMPREF0758_0249"/>
<feature type="domain" description="PRD" evidence="7">
    <location>
        <begin position="198"/>
        <end position="307"/>
    </location>
</feature>
<dbReference type="Gene3D" id="1.10.1790.10">
    <property type="entry name" value="PRD domain"/>
    <property type="match status" value="2"/>
</dbReference>
<dbReference type="PROSITE" id="PS51372">
    <property type="entry name" value="PRD_2"/>
    <property type="match status" value="2"/>
</dbReference>
<dbReference type="AlphaFoldDB" id="D4DWE9"/>
<keyword evidence="3" id="KW-0805">Transcription regulation</keyword>
<evidence type="ECO:0000259" key="7">
    <source>
        <dbReference type="PROSITE" id="PS51372"/>
    </source>
</evidence>